<evidence type="ECO:0000256" key="2">
    <source>
        <dbReference type="ARBA" id="ARBA00023125"/>
    </source>
</evidence>
<reference evidence="5 6" key="1">
    <citation type="submission" date="2022-03" db="EMBL/GenBank/DDBJ databases">
        <title>Complete genome sequence of Lysobacter capsici VKM B-2533 and Lysobacter gummosus 10.1.1, promising sources of lytic agents.</title>
        <authorList>
            <person name="Tarlachkov S.V."/>
            <person name="Kudryakova I.V."/>
            <person name="Afoshin A.S."/>
            <person name="Leontyevskaya E.A."/>
            <person name="Leontyevskaya N.V."/>
        </authorList>
    </citation>
    <scope>NUCLEOTIDE SEQUENCE [LARGE SCALE GENOMIC DNA]</scope>
    <source>
        <strain evidence="5 6">10.1.1</strain>
    </source>
</reference>
<keyword evidence="2" id="KW-0238">DNA-binding</keyword>
<dbReference type="Gene3D" id="3.20.80.10">
    <property type="entry name" value="Regulatory factor, effector binding domain"/>
    <property type="match status" value="1"/>
</dbReference>
<proteinExistence type="predicted"/>
<keyword evidence="3" id="KW-0804">Transcription</keyword>
<dbReference type="InterPro" id="IPR009057">
    <property type="entry name" value="Homeodomain-like_sf"/>
</dbReference>
<evidence type="ECO:0000259" key="4">
    <source>
        <dbReference type="PROSITE" id="PS01124"/>
    </source>
</evidence>
<dbReference type="PANTHER" id="PTHR47504">
    <property type="entry name" value="RIGHT ORIGIN-BINDING PROTEIN"/>
    <property type="match status" value="1"/>
</dbReference>
<dbReference type="InterPro" id="IPR018060">
    <property type="entry name" value="HTH_AraC"/>
</dbReference>
<dbReference type="SUPFAM" id="SSF55136">
    <property type="entry name" value="Probable bacterial effector-binding domain"/>
    <property type="match status" value="1"/>
</dbReference>
<dbReference type="InterPro" id="IPR050959">
    <property type="entry name" value="MarA-like"/>
</dbReference>
<feature type="domain" description="HTH araC/xylS-type" evidence="4">
    <location>
        <begin position="5"/>
        <end position="103"/>
    </location>
</feature>
<dbReference type="PROSITE" id="PS00041">
    <property type="entry name" value="HTH_ARAC_FAMILY_1"/>
    <property type="match status" value="1"/>
</dbReference>
<dbReference type="PANTHER" id="PTHR47504:SF5">
    <property type="entry name" value="RIGHT ORIGIN-BINDING PROTEIN"/>
    <property type="match status" value="1"/>
</dbReference>
<dbReference type="Gene3D" id="1.10.10.60">
    <property type="entry name" value="Homeodomain-like"/>
    <property type="match status" value="2"/>
</dbReference>
<organism evidence="5 6">
    <name type="scientific">Lysobacter gummosus</name>
    <dbReference type="NCBI Taxonomy" id="262324"/>
    <lineage>
        <taxon>Bacteria</taxon>
        <taxon>Pseudomonadati</taxon>
        <taxon>Pseudomonadota</taxon>
        <taxon>Gammaproteobacteria</taxon>
        <taxon>Lysobacterales</taxon>
        <taxon>Lysobacteraceae</taxon>
        <taxon>Lysobacter</taxon>
    </lineage>
</organism>
<dbReference type="PROSITE" id="PS01124">
    <property type="entry name" value="HTH_ARAC_FAMILY_2"/>
    <property type="match status" value="1"/>
</dbReference>
<dbReference type="InterPro" id="IPR010499">
    <property type="entry name" value="AraC_E-bd"/>
</dbReference>
<dbReference type="SMART" id="SM00871">
    <property type="entry name" value="AraC_E_bind"/>
    <property type="match status" value="1"/>
</dbReference>
<evidence type="ECO:0000256" key="1">
    <source>
        <dbReference type="ARBA" id="ARBA00023015"/>
    </source>
</evidence>
<evidence type="ECO:0000313" key="5">
    <source>
        <dbReference type="EMBL" id="UNP31382.1"/>
    </source>
</evidence>
<keyword evidence="6" id="KW-1185">Reference proteome</keyword>
<dbReference type="Pfam" id="PF12833">
    <property type="entry name" value="HTH_18"/>
    <property type="match status" value="1"/>
</dbReference>
<keyword evidence="1" id="KW-0805">Transcription regulation</keyword>
<dbReference type="InterPro" id="IPR011256">
    <property type="entry name" value="Reg_factor_effector_dom_sf"/>
</dbReference>
<accession>A0ABY3XIA5</accession>
<name>A0ABY3XIA5_9GAMM</name>
<gene>
    <name evidence="5" type="ORF">MOV92_09145</name>
</gene>
<sequence>MTVVDKALWIIERNSSRELSLPAVAAACGVSRSHLANAFGSATGRPVIQYLRARRLTRAAETLAGGAASIFDVALDAGYGSHEAFTRAFTELFAATPERVRERATTQGLTLVPPLRFQANAQPVLEPPRLAEGDAIRAVGLSRRHGFDSVVGIPIQWQSFMSAYADIRDRIDSMPIGIVGPADENGGFEYVCATQVAQFERVPARLIRVEIPGRRYAVFEHRAHVSTIFATYTAIWNEGLERAGLSPADAPVIERHHPSFDPDTGEGGIALWIPLSP</sequence>
<dbReference type="SMART" id="SM00342">
    <property type="entry name" value="HTH_ARAC"/>
    <property type="match status" value="1"/>
</dbReference>
<evidence type="ECO:0000256" key="3">
    <source>
        <dbReference type="ARBA" id="ARBA00023163"/>
    </source>
</evidence>
<dbReference type="RefSeq" id="WP_057942526.1">
    <property type="nucleotide sequence ID" value="NZ_CP011131.1"/>
</dbReference>
<protein>
    <submittedName>
        <fullName evidence="5">AraC family transcriptional regulator</fullName>
    </submittedName>
</protein>
<dbReference type="SUPFAM" id="SSF46689">
    <property type="entry name" value="Homeodomain-like"/>
    <property type="match status" value="2"/>
</dbReference>
<dbReference type="Pfam" id="PF14526">
    <property type="entry name" value="Cass2"/>
    <property type="match status" value="1"/>
</dbReference>
<dbReference type="InterPro" id="IPR018062">
    <property type="entry name" value="HTH_AraC-typ_CS"/>
</dbReference>
<dbReference type="EMBL" id="CP093547">
    <property type="protein sequence ID" value="UNP31382.1"/>
    <property type="molecule type" value="Genomic_DNA"/>
</dbReference>
<evidence type="ECO:0000313" key="6">
    <source>
        <dbReference type="Proteomes" id="UP000829194"/>
    </source>
</evidence>
<dbReference type="Proteomes" id="UP000829194">
    <property type="component" value="Chromosome"/>
</dbReference>
<dbReference type="InterPro" id="IPR029441">
    <property type="entry name" value="Cass2"/>
</dbReference>